<reference evidence="1 2" key="1">
    <citation type="submission" date="2016-10" db="EMBL/GenBank/DDBJ databases">
        <title>The genome sequence of Colletotrichum fioriniae PJ7.</title>
        <authorList>
            <person name="Baroncelli R."/>
        </authorList>
    </citation>
    <scope>NUCLEOTIDE SEQUENCE [LARGE SCALE GENOMIC DNA]</scope>
    <source>
        <strain evidence="1">Col 31</strain>
    </source>
</reference>
<dbReference type="AlphaFoldDB" id="A0AAI9XT17"/>
<dbReference type="EMBL" id="MLGG01000013">
    <property type="protein sequence ID" value="KAK1459129.1"/>
    <property type="molecule type" value="Genomic_DNA"/>
</dbReference>
<organism evidence="1 2">
    <name type="scientific">Colletotrichum melonis</name>
    <dbReference type="NCBI Taxonomy" id="1209925"/>
    <lineage>
        <taxon>Eukaryota</taxon>
        <taxon>Fungi</taxon>
        <taxon>Dikarya</taxon>
        <taxon>Ascomycota</taxon>
        <taxon>Pezizomycotina</taxon>
        <taxon>Sordariomycetes</taxon>
        <taxon>Hypocreomycetidae</taxon>
        <taxon>Glomerellales</taxon>
        <taxon>Glomerellaceae</taxon>
        <taxon>Colletotrichum</taxon>
        <taxon>Colletotrichum acutatum species complex</taxon>
    </lineage>
</organism>
<proteinExistence type="predicted"/>
<name>A0AAI9XT17_9PEZI</name>
<protein>
    <submittedName>
        <fullName evidence="1">Uncharacterized protein</fullName>
    </submittedName>
</protein>
<accession>A0AAI9XT17</accession>
<evidence type="ECO:0000313" key="2">
    <source>
        <dbReference type="Proteomes" id="UP001239795"/>
    </source>
</evidence>
<evidence type="ECO:0000313" key="1">
    <source>
        <dbReference type="EMBL" id="KAK1459129.1"/>
    </source>
</evidence>
<dbReference type="Proteomes" id="UP001239795">
    <property type="component" value="Unassembled WGS sequence"/>
</dbReference>
<comment type="caution">
    <text evidence="1">The sequence shown here is derived from an EMBL/GenBank/DDBJ whole genome shotgun (WGS) entry which is preliminary data.</text>
</comment>
<gene>
    <name evidence="1" type="ORF">CMEL01_02128</name>
</gene>
<sequence>MQLSQSRFLSSASKLTALSSHESRAGGTLGFFTCGYLTHPRLWIVLRLTSTALALVHGSCSRRLQGPNPSTCRSSVRQIGDELFRKAESGTWVLVPGSRLQAAPWSSHRPTLKDGTPSSPCHALRRLSGLLGQMADRGHRLLGSFVFGRLKPARLTSFMLSDIISRPRRVHSNFCV</sequence>
<keyword evidence="2" id="KW-1185">Reference proteome</keyword>